<dbReference type="EMBL" id="WTYT01000003">
    <property type="protein sequence ID" value="MXO65592.1"/>
    <property type="molecule type" value="Genomic_DNA"/>
</dbReference>
<reference evidence="2 3" key="1">
    <citation type="submission" date="2019-12" db="EMBL/GenBank/DDBJ databases">
        <title>Genomic-based taxomic classification of the family Erythrobacteraceae.</title>
        <authorList>
            <person name="Xu L."/>
        </authorList>
    </citation>
    <scope>NUCLEOTIDE SEQUENCE [LARGE SCALE GENOMIC DNA]</scope>
    <source>
        <strain evidence="2 3">LMG 29518</strain>
    </source>
</reference>
<dbReference type="Proteomes" id="UP000438476">
    <property type="component" value="Unassembled WGS sequence"/>
</dbReference>
<feature type="region of interest" description="Disordered" evidence="1">
    <location>
        <begin position="264"/>
        <end position="286"/>
    </location>
</feature>
<organism evidence="2 3">
    <name type="scientific">Altericroceibacterium endophyticum</name>
    <dbReference type="NCBI Taxonomy" id="1808508"/>
    <lineage>
        <taxon>Bacteria</taxon>
        <taxon>Pseudomonadati</taxon>
        <taxon>Pseudomonadota</taxon>
        <taxon>Alphaproteobacteria</taxon>
        <taxon>Sphingomonadales</taxon>
        <taxon>Erythrobacteraceae</taxon>
        <taxon>Altericroceibacterium</taxon>
    </lineage>
</organism>
<dbReference type="AlphaFoldDB" id="A0A6I4T5V0"/>
<accession>A0A6I4T5V0</accession>
<comment type="caution">
    <text evidence="2">The sequence shown here is derived from an EMBL/GenBank/DDBJ whole genome shotgun (WGS) entry which is preliminary data.</text>
</comment>
<protein>
    <submittedName>
        <fullName evidence="2">Uncharacterized protein</fullName>
    </submittedName>
</protein>
<dbReference type="RefSeq" id="WP_160736049.1">
    <property type="nucleotide sequence ID" value="NZ_WTYT01000003.1"/>
</dbReference>
<proteinExistence type="predicted"/>
<evidence type="ECO:0000313" key="3">
    <source>
        <dbReference type="Proteomes" id="UP000438476"/>
    </source>
</evidence>
<evidence type="ECO:0000313" key="2">
    <source>
        <dbReference type="EMBL" id="MXO65592.1"/>
    </source>
</evidence>
<keyword evidence="3" id="KW-1185">Reference proteome</keyword>
<sequence length="318" mass="35012">MTEIADIIRHAATSGHIDADQLAALRAASWADGVISRAEAEALFDLENALQSSSPEWAAFFVEAISHYVLETLEPRGFVADEQADWLIEQIRSSSTAATMTELELLTRLIERAENVPETLKTYVLKSLEDAVLLGSGRSLSAAEPVPCHVTQEECRMIRRIIFAPASDRPAAVSKREAEMLFRVKDACIEGDNAEDWQTLFVQGVGNYLMTYVPRDAQMDRERAAQLQQFMTSGSRGIGGFLTRAAQEAPQSLNLLFARKPAAGKADEAAPQSEPEPGISARGNTDQSWLTRHIDANGRIDPYDQALLDFLATEQFQT</sequence>
<evidence type="ECO:0000256" key="1">
    <source>
        <dbReference type="SAM" id="MobiDB-lite"/>
    </source>
</evidence>
<dbReference type="OrthoDB" id="7628592at2"/>
<name>A0A6I4T5V0_9SPHN</name>
<gene>
    <name evidence="2" type="ORF">GRI91_07485</name>
</gene>